<reference evidence="4" key="1">
    <citation type="journal article" date="2019" name="Transbound. Emerg. Dis.">
        <title>In silico identification of immunotherapeutic and diagnostic targets in the glycosylphosphatidylinositol metabolism of the coccidian Sarcocystis aucheniae.</title>
        <authorList>
            <person name="Decker C."/>
            <person name="Wieser S.N."/>
            <person name="Soria M."/>
            <person name="de Alba P."/>
            <person name="Florin-Christensen M."/>
            <person name="Schnittger L."/>
        </authorList>
    </citation>
    <scope>NUCLEOTIDE SEQUENCE</scope>
    <source>
        <strain evidence="4">T1</strain>
    </source>
</reference>
<feature type="signal peptide" evidence="2">
    <location>
        <begin position="1"/>
        <end position="24"/>
    </location>
</feature>
<evidence type="ECO:0000256" key="1">
    <source>
        <dbReference type="SAM" id="MobiDB-lite"/>
    </source>
</evidence>
<feature type="chain" id="PRO_5024458207" description="SRS domain-containing protein" evidence="2">
    <location>
        <begin position="25"/>
        <end position="294"/>
    </location>
</feature>
<evidence type="ECO:0000256" key="2">
    <source>
        <dbReference type="SAM" id="SignalP"/>
    </source>
</evidence>
<sequence length="294" mass="30752">MKLSMVAALATLTVVVAVVPASLAGENDKTVDCDGQEALQPPAKITAAPATVDVTCCDEATIKPNFSENSLVNVFQTEECKAEVPLSELCSTATAQKAADGKAVKISISKLPATPQNFFIQCLGTSGNGKKCIAQVSLSGTGPANGLEQEGTEDQQGPAGHGTQGVQTCSPANTSITLRIADKGASAKFSCEKKFTLYPSAADKVFSEDCMTEENLRDMTRSESQAVFTLTANEKPQKKKLCYLCANAGVSELQPGSPADYCKVYIEASARSQVGYRSTLALLLPSVLSALHSA</sequence>
<name>A0A5P9S3P9_9APIC</name>
<organism evidence="4">
    <name type="scientific">Sarcocystis aucheniae</name>
    <dbReference type="NCBI Taxonomy" id="65407"/>
    <lineage>
        <taxon>Eukaryota</taxon>
        <taxon>Sar</taxon>
        <taxon>Alveolata</taxon>
        <taxon>Apicomplexa</taxon>
        <taxon>Conoidasida</taxon>
        <taxon>Coccidia</taxon>
        <taxon>Eucoccidiorida</taxon>
        <taxon>Eimeriorina</taxon>
        <taxon>Sarcocystidae</taxon>
        <taxon>Sarcocystis</taxon>
    </lineage>
</organism>
<keyword evidence="2" id="KW-0732">Signal</keyword>
<protein>
    <recommendedName>
        <fullName evidence="3">SRS domain-containing protein</fullName>
    </recommendedName>
</protein>
<evidence type="ECO:0000259" key="3">
    <source>
        <dbReference type="Pfam" id="PF04092"/>
    </source>
</evidence>
<dbReference type="AlphaFoldDB" id="A0A5P9S3P9"/>
<evidence type="ECO:0000313" key="4">
    <source>
        <dbReference type="EMBL" id="QFV20528.1"/>
    </source>
</evidence>
<dbReference type="GO" id="GO:0016020">
    <property type="term" value="C:membrane"/>
    <property type="evidence" value="ECO:0007669"/>
    <property type="project" value="InterPro"/>
</dbReference>
<dbReference type="EMBL" id="MK825761">
    <property type="protein sequence ID" value="QFV20528.1"/>
    <property type="molecule type" value="mRNA"/>
</dbReference>
<feature type="region of interest" description="Disordered" evidence="1">
    <location>
        <begin position="143"/>
        <end position="166"/>
    </location>
</feature>
<proteinExistence type="evidence at transcript level"/>
<dbReference type="Pfam" id="PF04092">
    <property type="entry name" value="SAG"/>
    <property type="match status" value="1"/>
</dbReference>
<dbReference type="InterPro" id="IPR007226">
    <property type="entry name" value="SRS_dom"/>
</dbReference>
<dbReference type="SUPFAM" id="SSF74877">
    <property type="entry name" value="Major surface antigen p30, SAG1"/>
    <property type="match status" value="1"/>
</dbReference>
<dbReference type="InterPro" id="IPR036755">
    <property type="entry name" value="SRS_dom_sf"/>
</dbReference>
<dbReference type="Gene3D" id="2.60.40.1320">
    <property type="entry name" value="SRS domain"/>
    <property type="match status" value="2"/>
</dbReference>
<feature type="domain" description="SRS" evidence="3">
    <location>
        <begin position="39"/>
        <end position="132"/>
    </location>
</feature>
<accession>A0A5P9S3P9</accession>